<dbReference type="GO" id="GO:0030286">
    <property type="term" value="C:dynein complex"/>
    <property type="evidence" value="ECO:0007669"/>
    <property type="project" value="InterPro"/>
</dbReference>
<dbReference type="PANTHER" id="PTHR46016">
    <property type="entry name" value="ZINC FINGER, RING/FYVE/PHD-TYPE"/>
    <property type="match status" value="1"/>
</dbReference>
<dbReference type="InterPro" id="IPR037177">
    <property type="entry name" value="DLC_sf"/>
</dbReference>
<evidence type="ECO:0000256" key="1">
    <source>
        <dbReference type="ARBA" id="ARBA00022771"/>
    </source>
</evidence>
<dbReference type="GO" id="GO:0000209">
    <property type="term" value="P:protein polyubiquitination"/>
    <property type="evidence" value="ECO:0007669"/>
    <property type="project" value="TreeGrafter"/>
</dbReference>
<evidence type="ECO:0000313" key="8">
    <source>
        <dbReference type="Proteomes" id="UP000759131"/>
    </source>
</evidence>
<feature type="domain" description="RING-type" evidence="5">
    <location>
        <begin position="53"/>
        <end position="92"/>
    </location>
</feature>
<evidence type="ECO:0000259" key="6">
    <source>
        <dbReference type="PROSITE" id="PS51698"/>
    </source>
</evidence>
<dbReference type="Gene3D" id="3.30.40.10">
    <property type="entry name" value="Zinc/RING finger domain, C3HC4 (zinc finger)"/>
    <property type="match status" value="2"/>
</dbReference>
<dbReference type="InterPro" id="IPR013083">
    <property type="entry name" value="Znf_RING/FYVE/PHD"/>
</dbReference>
<keyword evidence="1 3" id="KW-0479">Metal-binding</keyword>
<feature type="domain" description="U-box" evidence="6">
    <location>
        <begin position="46"/>
        <end position="124"/>
    </location>
</feature>
<dbReference type="Pfam" id="PF13923">
    <property type="entry name" value="zf-C3HC4_2"/>
    <property type="match status" value="2"/>
</dbReference>
<dbReference type="InterPro" id="IPR001841">
    <property type="entry name" value="Znf_RING"/>
</dbReference>
<dbReference type="SMART" id="SM00184">
    <property type="entry name" value="RING"/>
    <property type="match status" value="2"/>
</dbReference>
<dbReference type="GO" id="GO:0007017">
    <property type="term" value="P:microtubule-based process"/>
    <property type="evidence" value="ECO:0007669"/>
    <property type="project" value="InterPro"/>
</dbReference>
<proteinExistence type="predicted"/>
<dbReference type="EMBL" id="OC857752">
    <property type="protein sequence ID" value="CAD7625594.1"/>
    <property type="molecule type" value="Genomic_DNA"/>
</dbReference>
<gene>
    <name evidence="7" type="ORF">OSB1V03_LOCUS6027</name>
</gene>
<dbReference type="GO" id="GO:0006511">
    <property type="term" value="P:ubiquitin-dependent protein catabolic process"/>
    <property type="evidence" value="ECO:0007669"/>
    <property type="project" value="TreeGrafter"/>
</dbReference>
<dbReference type="OrthoDB" id="6105938at2759"/>
<name>A0A7R9PYL4_9ACAR</name>
<feature type="coiled-coil region" evidence="4">
    <location>
        <begin position="218"/>
        <end position="245"/>
    </location>
</feature>
<dbReference type="SUPFAM" id="SSF57850">
    <property type="entry name" value="RING/U-box"/>
    <property type="match status" value="2"/>
</dbReference>
<accession>A0A7R9PYL4</accession>
<dbReference type="SMART" id="SM00504">
    <property type="entry name" value="Ubox"/>
    <property type="match status" value="2"/>
</dbReference>
<dbReference type="InterPro" id="IPR003613">
    <property type="entry name" value="Ubox_domain"/>
</dbReference>
<dbReference type="Gene3D" id="3.30.740.10">
    <property type="entry name" value="Protein Inhibitor Of Neuronal Nitric Oxide Synthase"/>
    <property type="match status" value="1"/>
</dbReference>
<dbReference type="GO" id="GO:0008270">
    <property type="term" value="F:zinc ion binding"/>
    <property type="evidence" value="ECO:0007669"/>
    <property type="project" value="UniProtKB-KW"/>
</dbReference>
<dbReference type="SUPFAM" id="SSF54648">
    <property type="entry name" value="DLC"/>
    <property type="match status" value="1"/>
</dbReference>
<dbReference type="InterPro" id="IPR051438">
    <property type="entry name" value="RNF_E3_ubiq-protein_ligase"/>
</dbReference>
<dbReference type="PROSITE" id="PS50089">
    <property type="entry name" value="ZF_RING_2"/>
    <property type="match status" value="2"/>
</dbReference>
<evidence type="ECO:0000256" key="3">
    <source>
        <dbReference type="PROSITE-ProRule" id="PRU00175"/>
    </source>
</evidence>
<dbReference type="PANTHER" id="PTHR46016:SF1">
    <property type="entry name" value="RING-TYPE DOMAIN-CONTAINING PROTEIN"/>
    <property type="match status" value="1"/>
</dbReference>
<dbReference type="AlphaFoldDB" id="A0A7R9PYL4"/>
<sequence length="903" mass="103690">MLLFLIYHLPRQNKHVSYLPPLQSMLDQGYQMPGYSGDRFPELSAEDREDYSCSICQEIFNTPVTTTCCRQTFCEECINEWLNTNNTCPNDRKPLTRNDLSPAPRLVINLLGKLMIRCDYWDYGCHKVIKLDELVRHTIKCRYKVEKCVKCECEQRPGHDCIAALLAENRELKKMLAAEVIINKATKYMDKVNLDASGSKQIACVNGHHELKPGHDCIDELRAFKSQAQLEINRLKHELDAAKLALVLNTQALRQQQIISKHVNGNRAYTTDHQLLLECRRHVSAPVLLHSNMKADVTNKTLWIIRDSLIKQNSLYHVCKNVADAMDIEYGTSWLCIACPSDGRQAYCIANRRELMRVKIGPLTLLLFYTKMVNASNLRARIRRNKMDGIIKIVNSNMNPEMVLAVKAMAVEAIDRSDTFADIAIDIADQMDATYDSKSWDADRFPELSAEDRDEYTCSICQEIFKTPVTTTCCLQMFCEDCINEWLRHNTTCPYDRRQLTRSGLTKPPRLVMNTLNRFKIQCDHWAKGYNKPKCPKCQCNQTPGHDCIAALLHENSELKKKLADQLVMNEVSQNTSMLNIGAQEYRPSSHSGHTPALENISTLYAFKQNAQVEIDKLKQALHQANHAMRNNHALTNRSQFLNDRANITDHQLLLECRQHSRAPELLNDNMNPDMRDNTLAIIREQLVKQSTLYNVCKYVAKQMDLEYGVSWHCMTDRGDSGLPYYTYDRMDTSMTANMVESVKQITFEAIAQSDNRYTITQFIINNMNTRFPDMDWQCIITMIDGAYINGPPRLTRHVLTTAHIYGNTVFAANYKAKTADYLTTTLKPQLDQLVRFTPETIGKYPTIGQYLDRFEALPAINAYQYKLQLLAMLFNIVINIRITGHINALIVYRRYNALPIHT</sequence>
<keyword evidence="8" id="KW-1185">Reference proteome</keyword>
<dbReference type="Proteomes" id="UP000759131">
    <property type="component" value="Unassembled WGS sequence"/>
</dbReference>
<organism evidence="7">
    <name type="scientific">Medioppia subpectinata</name>
    <dbReference type="NCBI Taxonomy" id="1979941"/>
    <lineage>
        <taxon>Eukaryota</taxon>
        <taxon>Metazoa</taxon>
        <taxon>Ecdysozoa</taxon>
        <taxon>Arthropoda</taxon>
        <taxon>Chelicerata</taxon>
        <taxon>Arachnida</taxon>
        <taxon>Acari</taxon>
        <taxon>Acariformes</taxon>
        <taxon>Sarcoptiformes</taxon>
        <taxon>Oribatida</taxon>
        <taxon>Brachypylina</taxon>
        <taxon>Oppioidea</taxon>
        <taxon>Oppiidae</taxon>
        <taxon>Medioppia</taxon>
    </lineage>
</organism>
<keyword evidence="1 3" id="KW-0863">Zinc-finger</keyword>
<evidence type="ECO:0000259" key="5">
    <source>
        <dbReference type="PROSITE" id="PS50089"/>
    </source>
</evidence>
<evidence type="ECO:0000256" key="2">
    <source>
        <dbReference type="ARBA" id="ARBA00022833"/>
    </source>
</evidence>
<evidence type="ECO:0008006" key="9">
    <source>
        <dbReference type="Google" id="ProtNLM"/>
    </source>
</evidence>
<reference evidence="7" key="1">
    <citation type="submission" date="2020-11" db="EMBL/GenBank/DDBJ databases">
        <authorList>
            <person name="Tran Van P."/>
        </authorList>
    </citation>
    <scope>NUCLEOTIDE SEQUENCE</scope>
</reference>
<evidence type="ECO:0000256" key="4">
    <source>
        <dbReference type="SAM" id="Coils"/>
    </source>
</evidence>
<evidence type="ECO:0000313" key="7">
    <source>
        <dbReference type="EMBL" id="CAD7625594.1"/>
    </source>
</evidence>
<keyword evidence="4" id="KW-0175">Coiled coil</keyword>
<dbReference type="GO" id="GO:0061630">
    <property type="term" value="F:ubiquitin protein ligase activity"/>
    <property type="evidence" value="ECO:0007669"/>
    <property type="project" value="TreeGrafter"/>
</dbReference>
<feature type="domain" description="RING-type" evidence="5">
    <location>
        <begin position="458"/>
        <end position="497"/>
    </location>
</feature>
<dbReference type="EMBL" id="CAJPIZ010003177">
    <property type="protein sequence ID" value="CAG2106024.1"/>
    <property type="molecule type" value="Genomic_DNA"/>
</dbReference>
<protein>
    <recommendedName>
        <fullName evidence="9">RING-type domain-containing protein</fullName>
    </recommendedName>
</protein>
<dbReference type="PROSITE" id="PS51698">
    <property type="entry name" value="U_BOX"/>
    <property type="match status" value="1"/>
</dbReference>
<keyword evidence="2" id="KW-0862">Zinc</keyword>